<evidence type="ECO:0008006" key="6">
    <source>
        <dbReference type="Google" id="ProtNLM"/>
    </source>
</evidence>
<dbReference type="EMBL" id="FR823383">
    <property type="protein sequence ID" value="CBZ50450.1"/>
    <property type="molecule type" value="Genomic_DNA"/>
</dbReference>
<feature type="compositionally biased region" description="Polar residues" evidence="1">
    <location>
        <begin position="277"/>
        <end position="286"/>
    </location>
</feature>
<dbReference type="InParanoid" id="F0V9M4"/>
<reference evidence="3" key="2">
    <citation type="submission" date="2011-03" db="EMBL/GenBank/DDBJ databases">
        <title>Comparative genomics and transcriptomics of Neospora caninum and Toxoplasma gondii.</title>
        <authorList>
            <person name="Reid A.J."/>
            <person name="Sohal A."/>
            <person name="Harris D."/>
            <person name="Quail M."/>
            <person name="Sanders M."/>
            <person name="Berriman M."/>
            <person name="Wastling J.M."/>
            <person name="Pain A."/>
        </authorList>
    </citation>
    <scope>NUCLEOTIDE SEQUENCE</scope>
    <source>
        <strain evidence="3">Liverpool</strain>
    </source>
</reference>
<name>F0V9M4_NEOCL</name>
<feature type="region of interest" description="Disordered" evidence="1">
    <location>
        <begin position="171"/>
        <end position="199"/>
    </location>
</feature>
<keyword evidence="5" id="KW-1185">Reference proteome</keyword>
<gene>
    <name evidence="4" type="ORF">BN1204_009190</name>
    <name evidence="3" type="ORF">NCLIV_009190</name>
</gene>
<evidence type="ECO:0000256" key="1">
    <source>
        <dbReference type="SAM" id="MobiDB-lite"/>
    </source>
</evidence>
<keyword evidence="2" id="KW-0472">Membrane</keyword>
<evidence type="ECO:0000313" key="4">
    <source>
        <dbReference type="EMBL" id="CEL65059.1"/>
    </source>
</evidence>
<feature type="region of interest" description="Disordered" evidence="1">
    <location>
        <begin position="347"/>
        <end position="366"/>
    </location>
</feature>
<reference evidence="3" key="1">
    <citation type="submission" date="2011-02" db="EMBL/GenBank/DDBJ databases">
        <authorList>
            <person name="Aslett M."/>
        </authorList>
    </citation>
    <scope>NUCLEOTIDE SEQUENCE</scope>
    <source>
        <strain evidence="3">Liverpool</strain>
    </source>
</reference>
<reference evidence="5" key="3">
    <citation type="journal article" date="2012" name="PLoS Pathog.">
        <title>Comparative genomics of the apicomplexan parasites Toxoplasma gondii and Neospora caninum: Coccidia differing in host range and transmission strategy.</title>
        <authorList>
            <person name="Reid A.J."/>
            <person name="Vermont S.J."/>
            <person name="Cotton J.A."/>
            <person name="Harris D."/>
            <person name="Hill-Cawthorne G.A."/>
            <person name="Konen-Waisman S."/>
            <person name="Latham S.M."/>
            <person name="Mourier T."/>
            <person name="Norton R."/>
            <person name="Quail M.A."/>
            <person name="Sanders M."/>
            <person name="Shanmugam D."/>
            <person name="Sohal A."/>
            <person name="Wasmuth J.D."/>
            <person name="Brunk B."/>
            <person name="Grigg M.E."/>
            <person name="Howard J.C."/>
            <person name="Parkinson J."/>
            <person name="Roos D.S."/>
            <person name="Trees A.J."/>
            <person name="Berriman M."/>
            <person name="Pain A."/>
            <person name="Wastling J.M."/>
        </authorList>
    </citation>
    <scope>NUCLEOTIDE SEQUENCE [LARGE SCALE GENOMIC DNA]</scope>
    <source>
        <strain evidence="5">Liverpool</strain>
    </source>
</reference>
<reference evidence="4" key="4">
    <citation type="journal article" date="2015" name="PLoS ONE">
        <title>Comprehensive Evaluation of Toxoplasma gondii VEG and Neospora caninum LIV Genomes with Tachyzoite Stage Transcriptome and Proteome Defines Novel Transcript Features.</title>
        <authorList>
            <person name="Ramaprasad A."/>
            <person name="Mourier T."/>
            <person name="Naeem R."/>
            <person name="Malas T.B."/>
            <person name="Moussa E."/>
            <person name="Panigrahi A."/>
            <person name="Vermont S.J."/>
            <person name="Otto T.D."/>
            <person name="Wastling J."/>
            <person name="Pain A."/>
        </authorList>
    </citation>
    <scope>NUCLEOTIDE SEQUENCE</scope>
    <source>
        <strain evidence="4">Liverpool</strain>
    </source>
</reference>
<dbReference type="VEuPathDB" id="ToxoDB:NCLIV_009190"/>
<dbReference type="EMBL" id="LN714477">
    <property type="protein sequence ID" value="CEL65059.1"/>
    <property type="molecule type" value="Genomic_DNA"/>
</dbReference>
<evidence type="ECO:0000256" key="2">
    <source>
        <dbReference type="SAM" id="Phobius"/>
    </source>
</evidence>
<accession>F0V9M4</accession>
<dbReference type="RefSeq" id="XP_003880483.1">
    <property type="nucleotide sequence ID" value="XM_003880434.1"/>
</dbReference>
<evidence type="ECO:0000313" key="3">
    <source>
        <dbReference type="EMBL" id="CBZ50450.1"/>
    </source>
</evidence>
<keyword evidence="2" id="KW-1133">Transmembrane helix</keyword>
<dbReference type="OrthoDB" id="331220at2759"/>
<organism evidence="3 5">
    <name type="scientific">Neospora caninum (strain Liverpool)</name>
    <dbReference type="NCBI Taxonomy" id="572307"/>
    <lineage>
        <taxon>Eukaryota</taxon>
        <taxon>Sar</taxon>
        <taxon>Alveolata</taxon>
        <taxon>Apicomplexa</taxon>
        <taxon>Conoidasida</taxon>
        <taxon>Coccidia</taxon>
        <taxon>Eucoccidiorida</taxon>
        <taxon>Eimeriorina</taxon>
        <taxon>Sarcocystidae</taxon>
        <taxon>Neospora</taxon>
    </lineage>
</organism>
<dbReference type="eggNOG" id="ENOG502QZCM">
    <property type="taxonomic scope" value="Eukaryota"/>
</dbReference>
<dbReference type="GeneID" id="13441476"/>
<proteinExistence type="predicted"/>
<sequence>MARGETGGSSGEWGSLDEFCEPKAFRSVEKDAECAAPSIFVKGLLTVEGHFRTSLTCLKDSFGVWTLPVLFLSSGVFGGVVASVTFRARMSAIKNQARSPGPPRDASYTISRTQARLSSPLTLGITEHPGLPPRACRGDVAKVRAPVSSLLPRPSSPSSSVPLESAVSLMEQHHRLRRPCSQPSSKEQRGQTPEAGVTKPTCRTVHLPCEGELAAGGGVCASGKNDEGKQGVQLPDGGSHPHLVESSADPYTVLWHERRRNKKGWGDAFDDEEEFQGQPTAGSSSCPHPTELFTVSELVQLFLIPAAALTVALGCTWTWVKKSCNLADANDVFQAVLWVKGVGAPPAGVRQPDDKRSELLGISAQE</sequence>
<feature type="region of interest" description="Disordered" evidence="1">
    <location>
        <begin position="265"/>
        <end position="286"/>
    </location>
</feature>
<feature type="transmembrane region" description="Helical" evidence="2">
    <location>
        <begin position="62"/>
        <end position="86"/>
    </location>
</feature>
<dbReference type="AlphaFoldDB" id="F0V9M4"/>
<feature type="transmembrane region" description="Helical" evidence="2">
    <location>
        <begin position="298"/>
        <end position="320"/>
    </location>
</feature>
<dbReference type="Proteomes" id="UP000007494">
    <property type="component" value="Chromosome III"/>
</dbReference>
<keyword evidence="2" id="KW-0812">Transmembrane</keyword>
<dbReference type="OMA" id="DEMCEPR"/>
<protein>
    <recommendedName>
        <fullName evidence="6">Transmembrane protein</fullName>
    </recommendedName>
</protein>
<evidence type="ECO:0000313" key="5">
    <source>
        <dbReference type="Proteomes" id="UP000007494"/>
    </source>
</evidence>